<evidence type="ECO:0000256" key="2">
    <source>
        <dbReference type="ARBA" id="ARBA00007613"/>
    </source>
</evidence>
<organism evidence="9">
    <name type="scientific">Leptospirillum sp. Group II '5-way CG'</name>
    <dbReference type="NCBI Taxonomy" id="419541"/>
    <lineage>
        <taxon>Bacteria</taxon>
        <taxon>Pseudomonadati</taxon>
        <taxon>Nitrospirota</taxon>
        <taxon>Nitrospiria</taxon>
        <taxon>Nitrospirales</taxon>
        <taxon>Nitrospiraceae</taxon>
        <taxon>Leptospirillum</taxon>
    </lineage>
</organism>
<dbReference type="PANTHER" id="PTHR30026:SF20">
    <property type="entry name" value="OUTER MEMBRANE PROTEIN TOLC"/>
    <property type="match status" value="1"/>
</dbReference>
<evidence type="ECO:0000256" key="5">
    <source>
        <dbReference type="ARBA" id="ARBA00022692"/>
    </source>
</evidence>
<keyword evidence="7" id="KW-0998">Cell outer membrane</keyword>
<reference evidence="9" key="2">
    <citation type="journal article" date="2008" name="PLoS Biol.">
        <title>Population genomic analysis of strain variation in Leptospirillum group II bacteria involved in acid mine drainage formation.</title>
        <authorList>
            <person name="Simmons S.L."/>
            <person name="Dibartolo G."/>
            <person name="Denef V.J."/>
            <person name="Goltsman D.S."/>
            <person name="Thelen M.P."/>
            <person name="Banfield J.F."/>
        </authorList>
    </citation>
    <scope>NUCLEOTIDE SEQUENCE [LARGE SCALE GENOMIC DNA]</scope>
</reference>
<dbReference type="PANTHER" id="PTHR30026">
    <property type="entry name" value="OUTER MEMBRANE PROTEIN TOLC"/>
    <property type="match status" value="1"/>
</dbReference>
<dbReference type="InterPro" id="IPR051906">
    <property type="entry name" value="TolC-like"/>
</dbReference>
<dbReference type="GO" id="GO:0015562">
    <property type="term" value="F:efflux transmembrane transporter activity"/>
    <property type="evidence" value="ECO:0007669"/>
    <property type="project" value="InterPro"/>
</dbReference>
<evidence type="ECO:0000256" key="3">
    <source>
        <dbReference type="ARBA" id="ARBA00022448"/>
    </source>
</evidence>
<dbReference type="AlphaFoldDB" id="B6ARY7"/>
<evidence type="ECO:0000256" key="1">
    <source>
        <dbReference type="ARBA" id="ARBA00004442"/>
    </source>
</evidence>
<dbReference type="Gene3D" id="1.20.1600.10">
    <property type="entry name" value="Outer membrane efflux proteins (OEP)"/>
    <property type="match status" value="1"/>
</dbReference>
<keyword evidence="5" id="KW-0812">Transmembrane</keyword>
<name>B6ARY7_9BACT</name>
<evidence type="ECO:0000256" key="7">
    <source>
        <dbReference type="ARBA" id="ARBA00023237"/>
    </source>
</evidence>
<dbReference type="GO" id="GO:0009279">
    <property type="term" value="C:cell outer membrane"/>
    <property type="evidence" value="ECO:0007669"/>
    <property type="project" value="UniProtKB-SubCell"/>
</dbReference>
<dbReference type="Pfam" id="PF02321">
    <property type="entry name" value="OEP"/>
    <property type="match status" value="1"/>
</dbReference>
<accession>B6ARY7</accession>
<keyword evidence="4" id="KW-1134">Transmembrane beta strand</keyword>
<dbReference type="GO" id="GO:1990281">
    <property type="term" value="C:efflux pump complex"/>
    <property type="evidence" value="ECO:0007669"/>
    <property type="project" value="TreeGrafter"/>
</dbReference>
<dbReference type="EMBL" id="DS995262">
    <property type="protein sequence ID" value="EDZ38233.1"/>
    <property type="molecule type" value="Genomic_DNA"/>
</dbReference>
<reference evidence="9" key="1">
    <citation type="journal article" date="2004" name="Nature">
        <title>Community structure and metabolism through reconstruction of microbial genomes from the environment.</title>
        <authorList>
            <person name="Tyson G.W."/>
            <person name="Chapman J."/>
            <person name="Hugenholtz P."/>
            <person name="Allen E.E."/>
            <person name="Ram R.J."/>
            <person name="Richardson P.M."/>
            <person name="Solovyev V.V."/>
            <person name="Rubin E.M."/>
            <person name="Rokhsar D.S."/>
            <person name="Banfield J.F."/>
        </authorList>
    </citation>
    <scope>NUCLEOTIDE SEQUENCE [LARGE SCALE GENOMIC DNA]</scope>
</reference>
<keyword evidence="6" id="KW-0472">Membrane</keyword>
<evidence type="ECO:0000256" key="8">
    <source>
        <dbReference type="SAM" id="Coils"/>
    </source>
</evidence>
<keyword evidence="3" id="KW-0813">Transport</keyword>
<proteinExistence type="inferred from homology"/>
<evidence type="ECO:0000313" key="9">
    <source>
        <dbReference type="EMBL" id="EDZ38233.1"/>
    </source>
</evidence>
<keyword evidence="8" id="KW-0175">Coiled coil</keyword>
<dbReference type="InterPro" id="IPR003423">
    <property type="entry name" value="OMP_efflux"/>
</dbReference>
<gene>
    <name evidence="9" type="ORF">CGL2_10601009</name>
</gene>
<comment type="similarity">
    <text evidence="2">Belongs to the outer membrane factor (OMF) (TC 1.B.17) family.</text>
</comment>
<dbReference type="GO" id="GO:0015288">
    <property type="term" value="F:porin activity"/>
    <property type="evidence" value="ECO:0007669"/>
    <property type="project" value="TreeGrafter"/>
</dbReference>
<evidence type="ECO:0000256" key="6">
    <source>
        <dbReference type="ARBA" id="ARBA00023136"/>
    </source>
</evidence>
<protein>
    <submittedName>
        <fullName evidence="9">Probable outer membrane efflux protein</fullName>
    </submittedName>
</protein>
<sequence length="481" mass="53854">MSRLHVWPFSLFSGEKPSKGFSPSGSLRFPGASGSARFLLLWLFLSSAIQGAIPFWQDAIAPAWAAGHATVLPTDPVVSTNLPVFTLDQTVRLALRRNPDIAKERALVAQKTARSIEAGELPDPRLVVGEQYFPISFNMGQSLLTMTTVGLRQSFFPWGKRGLLRQRAVQERKTSGWNLKDSEIRLVRDVRLAWIDLYGETRKEGMLSSLSSLWQKAFQAALTRYGQGTASESDLLLAQFQKDNLSDRQEALRAREKKSLHRLMRLARIARPFRIADEEPRIPPPLSESALLDRIDKHPALESRAAEDAAQAIGVQAAKKDRIPALSVEGDYSYFMGPSLITSTPNLFSVVLTMNLPVRPGERQDQKIREEERALESVEARHEALRQKLVEEIQNAEGDYRTLTRRTLFLDRVLLPEATRNVDAALAGYATGSVRMDRVLGAIRKVEEIEIRSLALRADRMKAMTELSYLDGTLQGGSHER</sequence>
<comment type="subcellular location">
    <subcellularLocation>
        <location evidence="1">Cell outer membrane</location>
    </subcellularLocation>
</comment>
<feature type="coiled-coil region" evidence="8">
    <location>
        <begin position="361"/>
        <end position="406"/>
    </location>
</feature>
<evidence type="ECO:0000256" key="4">
    <source>
        <dbReference type="ARBA" id="ARBA00022452"/>
    </source>
</evidence>
<dbReference type="SUPFAM" id="SSF56954">
    <property type="entry name" value="Outer membrane efflux proteins (OEP)"/>
    <property type="match status" value="1"/>
</dbReference>